<keyword evidence="1" id="KW-0862">Zinc</keyword>
<dbReference type="InterPro" id="IPR040151">
    <property type="entry name" value="Gfd2/YDR514C-like"/>
</dbReference>
<proteinExistence type="predicted"/>
<keyword evidence="1" id="KW-0863">Zinc-finger</keyword>
<sequence length="256" mass="28935">IDVDWYTKEPHDMIEIGLAVLDTRDVRGVEPGRNAENWMRKVYFYHFRIKDHGHLDNPLADSEGFDWGNTVWLSKAEAKEALTQCFSWLVEDTESTDLNHGKNVKLRPILFLGHALRNDTAELKKALDLDLDTLGTIVKTVDTQVMAKLKDIGPRGRRVIGLHDLCREHGISPTGLHNAGNDIACTMFCALLMVQEDKILRTPAWRQEIEKSAEEVKAAGRARGPPSWGVIMLCTRCGRDGHLKKSCRARLHCKKC</sequence>
<evidence type="ECO:0000313" key="4">
    <source>
        <dbReference type="Proteomes" id="UP000799750"/>
    </source>
</evidence>
<dbReference type="PROSITE" id="PS50158">
    <property type="entry name" value="ZF_CCHC"/>
    <property type="match status" value="1"/>
</dbReference>
<dbReference type="GO" id="GO:0008270">
    <property type="term" value="F:zinc ion binding"/>
    <property type="evidence" value="ECO:0007669"/>
    <property type="project" value="UniProtKB-KW"/>
</dbReference>
<evidence type="ECO:0000313" key="3">
    <source>
        <dbReference type="EMBL" id="KAF2491826.1"/>
    </source>
</evidence>
<dbReference type="GO" id="GO:0005634">
    <property type="term" value="C:nucleus"/>
    <property type="evidence" value="ECO:0007669"/>
    <property type="project" value="TreeGrafter"/>
</dbReference>
<dbReference type="InterPro" id="IPR001878">
    <property type="entry name" value="Znf_CCHC"/>
</dbReference>
<accession>A0A6A6QIJ8</accession>
<name>A0A6A6QIJ8_9PEZI</name>
<dbReference type="SUPFAM" id="SSF53098">
    <property type="entry name" value="Ribonuclease H-like"/>
    <property type="match status" value="1"/>
</dbReference>
<dbReference type="Gene3D" id="3.30.420.10">
    <property type="entry name" value="Ribonuclease H-like superfamily/Ribonuclease H"/>
    <property type="match status" value="1"/>
</dbReference>
<organism evidence="3 4">
    <name type="scientific">Lophium mytilinum</name>
    <dbReference type="NCBI Taxonomy" id="390894"/>
    <lineage>
        <taxon>Eukaryota</taxon>
        <taxon>Fungi</taxon>
        <taxon>Dikarya</taxon>
        <taxon>Ascomycota</taxon>
        <taxon>Pezizomycotina</taxon>
        <taxon>Dothideomycetes</taxon>
        <taxon>Pleosporomycetidae</taxon>
        <taxon>Mytilinidiales</taxon>
        <taxon>Mytilinidiaceae</taxon>
        <taxon>Lophium</taxon>
    </lineage>
</organism>
<dbReference type="Pfam" id="PF21762">
    <property type="entry name" value="DEDDh_C"/>
    <property type="match status" value="1"/>
</dbReference>
<dbReference type="PANTHER" id="PTHR28083:SF1">
    <property type="entry name" value="GOOD FOR FULL DBP5 ACTIVITY PROTEIN 2"/>
    <property type="match status" value="1"/>
</dbReference>
<dbReference type="InterPro" id="IPR012337">
    <property type="entry name" value="RNaseH-like_sf"/>
</dbReference>
<dbReference type="EMBL" id="MU004195">
    <property type="protein sequence ID" value="KAF2491826.1"/>
    <property type="molecule type" value="Genomic_DNA"/>
</dbReference>
<feature type="non-terminal residue" evidence="3">
    <location>
        <position position="1"/>
    </location>
</feature>
<reference evidence="3" key="1">
    <citation type="journal article" date="2020" name="Stud. Mycol.">
        <title>101 Dothideomycetes genomes: a test case for predicting lifestyles and emergence of pathogens.</title>
        <authorList>
            <person name="Haridas S."/>
            <person name="Albert R."/>
            <person name="Binder M."/>
            <person name="Bloem J."/>
            <person name="Labutti K."/>
            <person name="Salamov A."/>
            <person name="Andreopoulos B."/>
            <person name="Baker S."/>
            <person name="Barry K."/>
            <person name="Bills G."/>
            <person name="Bluhm B."/>
            <person name="Cannon C."/>
            <person name="Castanera R."/>
            <person name="Culley D."/>
            <person name="Daum C."/>
            <person name="Ezra D."/>
            <person name="Gonzalez J."/>
            <person name="Henrissat B."/>
            <person name="Kuo A."/>
            <person name="Liang C."/>
            <person name="Lipzen A."/>
            <person name="Lutzoni F."/>
            <person name="Magnuson J."/>
            <person name="Mondo S."/>
            <person name="Nolan M."/>
            <person name="Ohm R."/>
            <person name="Pangilinan J."/>
            <person name="Park H.-J."/>
            <person name="Ramirez L."/>
            <person name="Alfaro M."/>
            <person name="Sun H."/>
            <person name="Tritt A."/>
            <person name="Yoshinaga Y."/>
            <person name="Zwiers L.-H."/>
            <person name="Turgeon B."/>
            <person name="Goodwin S."/>
            <person name="Spatafora J."/>
            <person name="Crous P."/>
            <person name="Grigoriev I."/>
        </authorList>
    </citation>
    <scope>NUCLEOTIDE SEQUENCE</scope>
    <source>
        <strain evidence="3">CBS 269.34</strain>
    </source>
</reference>
<keyword evidence="4" id="KW-1185">Reference proteome</keyword>
<dbReference type="AlphaFoldDB" id="A0A6A6QIJ8"/>
<dbReference type="Proteomes" id="UP000799750">
    <property type="component" value="Unassembled WGS sequence"/>
</dbReference>
<evidence type="ECO:0000259" key="2">
    <source>
        <dbReference type="PROSITE" id="PS50158"/>
    </source>
</evidence>
<gene>
    <name evidence="3" type="ORF">BU16DRAFT_441691</name>
</gene>
<protein>
    <recommendedName>
        <fullName evidence="2">CCHC-type domain-containing protein</fullName>
    </recommendedName>
</protein>
<dbReference type="GO" id="GO:0003676">
    <property type="term" value="F:nucleic acid binding"/>
    <property type="evidence" value="ECO:0007669"/>
    <property type="project" value="InterPro"/>
</dbReference>
<dbReference type="OrthoDB" id="5953249at2759"/>
<dbReference type="InterPro" id="IPR036397">
    <property type="entry name" value="RNaseH_sf"/>
</dbReference>
<dbReference type="PANTHER" id="PTHR28083">
    <property type="entry name" value="GOOD FOR FULL DBP5 ACTIVITY PROTEIN 2"/>
    <property type="match status" value="1"/>
</dbReference>
<evidence type="ECO:0000256" key="1">
    <source>
        <dbReference type="PROSITE-ProRule" id="PRU00047"/>
    </source>
</evidence>
<keyword evidence="1" id="KW-0479">Metal-binding</keyword>
<feature type="domain" description="CCHC-type" evidence="2">
    <location>
        <begin position="234"/>
        <end position="248"/>
    </location>
</feature>
<feature type="non-terminal residue" evidence="3">
    <location>
        <position position="256"/>
    </location>
</feature>
<dbReference type="InterPro" id="IPR048519">
    <property type="entry name" value="Gfd2/YDR514C-like_C"/>
</dbReference>